<feature type="transmembrane region" description="Helical" evidence="5">
    <location>
        <begin position="38"/>
        <end position="55"/>
    </location>
</feature>
<feature type="transmembrane region" description="Helical" evidence="5">
    <location>
        <begin position="67"/>
        <end position="86"/>
    </location>
</feature>
<feature type="transmembrane region" description="Helical" evidence="5">
    <location>
        <begin position="181"/>
        <end position="198"/>
    </location>
</feature>
<dbReference type="SMART" id="SM00342">
    <property type="entry name" value="HTH_ARAC"/>
    <property type="match status" value="1"/>
</dbReference>
<feature type="region of interest" description="Disordered" evidence="4">
    <location>
        <begin position="252"/>
        <end position="291"/>
    </location>
</feature>
<comment type="caution">
    <text evidence="7">The sequence shown here is derived from an EMBL/GenBank/DDBJ whole genome shotgun (WGS) entry which is preliminary data.</text>
</comment>
<feature type="compositionally biased region" description="Low complexity" evidence="4">
    <location>
        <begin position="265"/>
        <end position="279"/>
    </location>
</feature>
<keyword evidence="3" id="KW-0804">Transcription</keyword>
<proteinExistence type="predicted"/>
<keyword evidence="8" id="KW-1185">Reference proteome</keyword>
<organism evidence="7 8">
    <name type="scientific">Hymenobacter jeollabukensis</name>
    <dbReference type="NCBI Taxonomy" id="2025313"/>
    <lineage>
        <taxon>Bacteria</taxon>
        <taxon>Pseudomonadati</taxon>
        <taxon>Bacteroidota</taxon>
        <taxon>Cytophagia</taxon>
        <taxon>Cytophagales</taxon>
        <taxon>Hymenobacteraceae</taxon>
        <taxon>Hymenobacter</taxon>
    </lineage>
</organism>
<dbReference type="InterPro" id="IPR018060">
    <property type="entry name" value="HTH_AraC"/>
</dbReference>
<evidence type="ECO:0000259" key="6">
    <source>
        <dbReference type="PROSITE" id="PS01124"/>
    </source>
</evidence>
<dbReference type="Gene3D" id="1.10.10.60">
    <property type="entry name" value="Homeodomain-like"/>
    <property type="match status" value="1"/>
</dbReference>
<feature type="transmembrane region" description="Helical" evidence="5">
    <location>
        <begin position="142"/>
        <end position="160"/>
    </location>
</feature>
<dbReference type="GO" id="GO:0043565">
    <property type="term" value="F:sequence-specific DNA binding"/>
    <property type="evidence" value="ECO:0007669"/>
    <property type="project" value="InterPro"/>
</dbReference>
<gene>
    <name evidence="7" type="ORF">FDY95_18740</name>
</gene>
<dbReference type="GO" id="GO:0003700">
    <property type="term" value="F:DNA-binding transcription factor activity"/>
    <property type="evidence" value="ECO:0007669"/>
    <property type="project" value="InterPro"/>
</dbReference>
<name>A0A5R8WMD6_9BACT</name>
<keyword evidence="5" id="KW-0472">Membrane</keyword>
<evidence type="ECO:0000313" key="8">
    <source>
        <dbReference type="Proteomes" id="UP000305517"/>
    </source>
</evidence>
<keyword evidence="5" id="KW-1133">Transmembrane helix</keyword>
<feature type="domain" description="HTH araC/xylS-type" evidence="6">
    <location>
        <begin position="294"/>
        <end position="403"/>
    </location>
</feature>
<dbReference type="AlphaFoldDB" id="A0A5R8WMD6"/>
<accession>A0A5R8WMD6</accession>
<protein>
    <submittedName>
        <fullName evidence="7">Helix-turn-helix domain-containing protein</fullName>
    </submittedName>
</protein>
<evidence type="ECO:0000256" key="5">
    <source>
        <dbReference type="SAM" id="Phobius"/>
    </source>
</evidence>
<evidence type="ECO:0000256" key="4">
    <source>
        <dbReference type="SAM" id="MobiDB-lite"/>
    </source>
</evidence>
<dbReference type="PANTHER" id="PTHR43280:SF29">
    <property type="entry name" value="ARAC-FAMILY TRANSCRIPTIONAL REGULATOR"/>
    <property type="match status" value="1"/>
</dbReference>
<evidence type="ECO:0000313" key="7">
    <source>
        <dbReference type="EMBL" id="TLM90057.1"/>
    </source>
</evidence>
<dbReference type="EMBL" id="VAJM01000010">
    <property type="protein sequence ID" value="TLM90057.1"/>
    <property type="molecule type" value="Genomic_DNA"/>
</dbReference>
<evidence type="ECO:0000256" key="2">
    <source>
        <dbReference type="ARBA" id="ARBA00023125"/>
    </source>
</evidence>
<evidence type="ECO:0000256" key="3">
    <source>
        <dbReference type="ARBA" id="ARBA00023163"/>
    </source>
</evidence>
<feature type="transmembrane region" description="Helical" evidence="5">
    <location>
        <begin position="218"/>
        <end position="234"/>
    </location>
</feature>
<dbReference type="Proteomes" id="UP000305517">
    <property type="component" value="Unassembled WGS sequence"/>
</dbReference>
<keyword evidence="5" id="KW-0812">Transmembrane</keyword>
<dbReference type="OrthoDB" id="5492415at2"/>
<keyword evidence="1" id="KW-0805">Transcription regulation</keyword>
<dbReference type="RefSeq" id="WP_138080057.1">
    <property type="nucleotide sequence ID" value="NZ_VAJM01000010.1"/>
</dbReference>
<dbReference type="SUPFAM" id="SSF46689">
    <property type="entry name" value="Homeodomain-like"/>
    <property type="match status" value="1"/>
</dbReference>
<dbReference type="InterPro" id="IPR009057">
    <property type="entry name" value="Homeodomain-like_sf"/>
</dbReference>
<keyword evidence="2" id="KW-0238">DNA-binding</keyword>
<dbReference type="Pfam" id="PF12833">
    <property type="entry name" value="HTH_18"/>
    <property type="match status" value="1"/>
</dbReference>
<evidence type="ECO:0000256" key="1">
    <source>
        <dbReference type="ARBA" id="ARBA00023015"/>
    </source>
</evidence>
<dbReference type="PROSITE" id="PS01124">
    <property type="entry name" value="HTH_ARAC_FAMILY_2"/>
    <property type="match status" value="1"/>
</dbReference>
<reference evidence="7 8" key="1">
    <citation type="submission" date="2019-05" db="EMBL/GenBank/DDBJ databases">
        <title>Hymenobacter edaphi sp. nov., isolated from abandoned arsenic-contaminated farmland soil.</title>
        <authorList>
            <person name="Nie L."/>
        </authorList>
    </citation>
    <scope>NUCLEOTIDE SEQUENCE [LARGE SCALE GENOMIC DNA]</scope>
    <source>
        <strain evidence="7 8">1-3-3-8</strain>
    </source>
</reference>
<sequence>MQIPFTVLVLLLLAVVAQAVFAAGLLWVAPHNRRPNRLLALLMLAIALWILDGFFRVAGIYTQNANWYFAPIYYSFAFGPLLYFYVRSLTNHAFRLRPRHFWHFGPVALQAALYAALRLTSYPTRLWFWEHVHRPVTYRLEFIGTWVSLMVYLGLSLRLLRRYRRYLDDNFSETSQLRLRWLRTLLVLLAVVSAQWLVEVVLREFFDLYYRYDYSTDLLGVVVFCIGVVGLRQADMRAVHFRPETASAAEVVAGAEDSPTGSAPAVAGTGESAGAAAPPADSPVPGRPQPAVDARVQERVRRALEDEQLFRNPTLTLTELAAHTGLPARLLSFTINQGFGKSFNDLVNGYRVAEVQRRLARTTDAQRLTLLGIAFESGFNSKTTFNRIFKQVTGVAPSEWAGKEGRMNEENSPSS</sequence>
<dbReference type="PANTHER" id="PTHR43280">
    <property type="entry name" value="ARAC-FAMILY TRANSCRIPTIONAL REGULATOR"/>
    <property type="match status" value="1"/>
</dbReference>